<organism>
    <name type="scientific">Ixodes scapularis</name>
    <name type="common">Black-legged tick</name>
    <name type="synonym">Deer tick</name>
    <dbReference type="NCBI Taxonomy" id="6945"/>
    <lineage>
        <taxon>Eukaryota</taxon>
        <taxon>Metazoa</taxon>
        <taxon>Ecdysozoa</taxon>
        <taxon>Arthropoda</taxon>
        <taxon>Chelicerata</taxon>
        <taxon>Arachnida</taxon>
        <taxon>Acari</taxon>
        <taxon>Parasitiformes</taxon>
        <taxon>Ixodida</taxon>
        <taxon>Ixodoidea</taxon>
        <taxon>Ixodidae</taxon>
        <taxon>Ixodinae</taxon>
        <taxon>Ixodes</taxon>
    </lineage>
</organism>
<gene>
    <name evidence="2" type="ORF">IscW_ISCW018787</name>
</gene>
<reference evidence="2 4" key="1">
    <citation type="submission" date="2008-03" db="EMBL/GenBank/DDBJ databases">
        <title>Annotation of Ixodes scapularis.</title>
        <authorList>
            <consortium name="Ixodes scapularis Genome Project Consortium"/>
            <person name="Caler E."/>
            <person name="Hannick L.I."/>
            <person name="Bidwell S."/>
            <person name="Joardar V."/>
            <person name="Thiagarajan M."/>
            <person name="Amedeo P."/>
            <person name="Galinsky K.J."/>
            <person name="Schobel S."/>
            <person name="Inman J."/>
            <person name="Hostetler J."/>
            <person name="Miller J."/>
            <person name="Hammond M."/>
            <person name="Megy K."/>
            <person name="Lawson D."/>
            <person name="Kodira C."/>
            <person name="Sutton G."/>
            <person name="Meyer J."/>
            <person name="Hill C.A."/>
            <person name="Birren B."/>
            <person name="Nene V."/>
            <person name="Collins F."/>
            <person name="Alarcon-Chaidez F."/>
            <person name="Wikel S."/>
            <person name="Strausberg R."/>
        </authorList>
    </citation>
    <scope>NUCLEOTIDE SEQUENCE [LARGE SCALE GENOMIC DNA]</scope>
    <source>
        <strain evidence="4">Wikel</strain>
        <strain evidence="2">Wikel colony</strain>
    </source>
</reference>
<evidence type="ECO:0000313" key="3">
    <source>
        <dbReference type="EnsemblMetazoa" id="ISCW018787-PA"/>
    </source>
</evidence>
<dbReference type="EMBL" id="ABJB011001934">
    <property type="status" value="NOT_ANNOTATED_CDS"/>
    <property type="molecule type" value="Genomic_DNA"/>
</dbReference>
<dbReference type="VEuPathDB" id="VectorBase:ISCI018787"/>
<feature type="compositionally biased region" description="Polar residues" evidence="1">
    <location>
        <begin position="95"/>
        <end position="104"/>
    </location>
</feature>
<accession>B7PLJ9</accession>
<evidence type="ECO:0000313" key="2">
    <source>
        <dbReference type="EMBL" id="EEC07471.1"/>
    </source>
</evidence>
<name>B7PLJ9_IXOSC</name>
<evidence type="ECO:0000313" key="4">
    <source>
        <dbReference type="Proteomes" id="UP000001555"/>
    </source>
</evidence>
<sequence>MEKVPPRARLSECWTPPDVFRAHPGSGRTVEGTLVEPVGNDMTHYGARWEKVYLPPLLLTFRGTDQNSPRRGDQFGSGPLATGGTCAASKDRRMPTSSLDNGVKNNRDERHSSLGTPSVARPRTYATPYIRNLDYENSCWLGGVSLVCL</sequence>
<dbReference type="AlphaFoldDB" id="B7PLJ9"/>
<dbReference type="EMBL" id="DS740939">
    <property type="protein sequence ID" value="EEC07471.1"/>
    <property type="molecule type" value="Genomic_DNA"/>
</dbReference>
<reference evidence="3" key="2">
    <citation type="submission" date="2020-05" db="UniProtKB">
        <authorList>
            <consortium name="EnsemblMetazoa"/>
        </authorList>
    </citation>
    <scope>IDENTIFICATION</scope>
    <source>
        <strain evidence="3">wikel</strain>
    </source>
</reference>
<proteinExistence type="predicted"/>
<feature type="region of interest" description="Disordered" evidence="1">
    <location>
        <begin position="63"/>
        <end position="121"/>
    </location>
</feature>
<dbReference type="InParanoid" id="B7PLJ9"/>
<dbReference type="EnsemblMetazoa" id="ISCW018787-RA">
    <property type="protein sequence ID" value="ISCW018787-PA"/>
    <property type="gene ID" value="ISCW018787"/>
</dbReference>
<dbReference type="HOGENOM" id="CLU_1751732_0_0_1"/>
<dbReference type="PaxDb" id="6945-B7PLJ9"/>
<dbReference type="Proteomes" id="UP000001555">
    <property type="component" value="Unassembled WGS sequence"/>
</dbReference>
<keyword evidence="4" id="KW-1185">Reference proteome</keyword>
<protein>
    <submittedName>
        <fullName evidence="2 3">Uncharacterized protein</fullName>
    </submittedName>
</protein>
<dbReference type="VEuPathDB" id="VectorBase:ISCW018787"/>
<evidence type="ECO:0000256" key="1">
    <source>
        <dbReference type="SAM" id="MobiDB-lite"/>
    </source>
</evidence>